<accession>A0AAN0WAS2</accession>
<reference evidence="5" key="1">
    <citation type="submission" date="2015-01" db="EMBL/GenBank/DDBJ databases">
        <title>Comparative genome analysis of Bacillus coagulans HM-08, Clostridium butyricum HM-68, Bacillus subtilis HM-66 and Bacillus paralicheniformis BL-09.</title>
        <authorList>
            <person name="Zhang H."/>
        </authorList>
    </citation>
    <scope>NUCLEOTIDE SEQUENCE [LARGE SCALE GENOMIC DNA]</scope>
    <source>
        <strain evidence="5">HM-08</strain>
    </source>
</reference>
<dbReference type="Proteomes" id="UP000032024">
    <property type="component" value="Chromosome"/>
</dbReference>
<keyword evidence="2" id="KW-0472">Membrane</keyword>
<feature type="domain" description="YncI copper-binding" evidence="3">
    <location>
        <begin position="51"/>
        <end position="167"/>
    </location>
</feature>
<feature type="transmembrane region" description="Helical" evidence="2">
    <location>
        <begin position="206"/>
        <end position="226"/>
    </location>
</feature>
<feature type="region of interest" description="Disordered" evidence="1">
    <location>
        <begin position="178"/>
        <end position="202"/>
    </location>
</feature>
<proteinExistence type="predicted"/>
<keyword evidence="2" id="KW-0812">Transmembrane</keyword>
<feature type="compositionally biased region" description="Polar residues" evidence="1">
    <location>
        <begin position="182"/>
        <end position="191"/>
    </location>
</feature>
<dbReference type="CDD" id="cd08545">
    <property type="entry name" value="YcnI_like"/>
    <property type="match status" value="1"/>
</dbReference>
<evidence type="ECO:0000256" key="1">
    <source>
        <dbReference type="SAM" id="MobiDB-lite"/>
    </source>
</evidence>
<keyword evidence="5" id="KW-1185">Reference proteome</keyword>
<gene>
    <name evidence="4" type="ORF">SB48_HM08orf00913</name>
</gene>
<dbReference type="AlphaFoldDB" id="A0AAN0WAS2"/>
<dbReference type="EMBL" id="CP010525">
    <property type="protein sequence ID" value="AJO21389.1"/>
    <property type="molecule type" value="Genomic_DNA"/>
</dbReference>
<name>A0AAN0WAS2_HEYCO</name>
<evidence type="ECO:0000259" key="3">
    <source>
        <dbReference type="Pfam" id="PF07987"/>
    </source>
</evidence>
<evidence type="ECO:0000256" key="2">
    <source>
        <dbReference type="SAM" id="Phobius"/>
    </source>
</evidence>
<evidence type="ECO:0000313" key="5">
    <source>
        <dbReference type="Proteomes" id="UP000032024"/>
    </source>
</evidence>
<dbReference type="InterPro" id="IPR012533">
    <property type="entry name" value="YcnI-copper_dom"/>
</dbReference>
<keyword evidence="2" id="KW-1133">Transmembrane helix</keyword>
<sequence length="229" mass="25132">MSQASLTERERRRSKSGSNERRKGKMLKKFARVVLPAFFGLFLFAGVASAHVTVSPATSTTGAWETYTIKVPTEKNIPTTKVTIKTPKGVEIESYEPVPGWTYSAEKGSDGKTKTFTFKADGKGILPGQFQQFTIVATNPNRETEIAWDAYQYYKDGSIVEWTQDKNGDNPHSITKIVKGSDTGQAQTHDTTTNDDKTSGSSSNTLPLILSIVSVVLSLVALIMAFRKK</sequence>
<dbReference type="InterPro" id="IPR038507">
    <property type="entry name" value="YcnI-like_sf"/>
</dbReference>
<feature type="region of interest" description="Disordered" evidence="1">
    <location>
        <begin position="1"/>
        <end position="23"/>
    </location>
</feature>
<dbReference type="Pfam" id="PF07987">
    <property type="entry name" value="DUF1775"/>
    <property type="match status" value="1"/>
</dbReference>
<dbReference type="Gene3D" id="2.60.40.2230">
    <property type="entry name" value="Uncharacterised protein YcnI-like PF07987, DUF1775"/>
    <property type="match status" value="1"/>
</dbReference>
<evidence type="ECO:0000313" key="4">
    <source>
        <dbReference type="EMBL" id="AJO21389.1"/>
    </source>
</evidence>
<protein>
    <submittedName>
        <fullName evidence="4">Nuclear export factor GLE1</fullName>
    </submittedName>
</protein>
<organism evidence="4 5">
    <name type="scientific">Heyndrickxia coagulans</name>
    <name type="common">Weizmannia coagulans</name>
    <dbReference type="NCBI Taxonomy" id="1398"/>
    <lineage>
        <taxon>Bacteria</taxon>
        <taxon>Bacillati</taxon>
        <taxon>Bacillota</taxon>
        <taxon>Bacilli</taxon>
        <taxon>Bacillales</taxon>
        <taxon>Bacillaceae</taxon>
        <taxon>Heyndrickxia</taxon>
    </lineage>
</organism>